<keyword evidence="3" id="KW-1185">Reference proteome</keyword>
<protein>
    <submittedName>
        <fullName evidence="2">Uncharacterized protein</fullName>
    </submittedName>
</protein>
<evidence type="ECO:0000256" key="1">
    <source>
        <dbReference type="SAM" id="Phobius"/>
    </source>
</evidence>
<feature type="non-terminal residue" evidence="2">
    <location>
        <position position="1"/>
    </location>
</feature>
<evidence type="ECO:0000313" key="3">
    <source>
        <dbReference type="Proteomes" id="UP001159428"/>
    </source>
</evidence>
<dbReference type="Proteomes" id="UP001159428">
    <property type="component" value="Unassembled WGS sequence"/>
</dbReference>
<sequence length="160" mass="17814">IDRILTNKEKDTLTSLDRSVYNTNLFSGLSLMSATAILLVWFGKTASNEIRLNDLKKEAKNIGMTFLRNKDKNTYLRAVASFLVQNKKVSIAAGVAFDKACIGSIMLVWLGATESNEIQLRKEAKKMGLTLSRNRDQNTYIGVVASFLLQNKVSICRCST</sequence>
<evidence type="ECO:0000313" key="2">
    <source>
        <dbReference type="EMBL" id="CAH3155513.1"/>
    </source>
</evidence>
<dbReference type="EMBL" id="CALNXJ010000058">
    <property type="protein sequence ID" value="CAH3155513.1"/>
    <property type="molecule type" value="Genomic_DNA"/>
</dbReference>
<keyword evidence="1" id="KW-0812">Transmembrane</keyword>
<proteinExistence type="predicted"/>
<keyword evidence="1" id="KW-1133">Transmembrane helix</keyword>
<accession>A0AAU9XTK9</accession>
<reference evidence="2 3" key="1">
    <citation type="submission" date="2022-05" db="EMBL/GenBank/DDBJ databases">
        <authorList>
            <consortium name="Genoscope - CEA"/>
            <person name="William W."/>
        </authorList>
    </citation>
    <scope>NUCLEOTIDE SEQUENCE [LARGE SCALE GENOMIC DNA]</scope>
</reference>
<organism evidence="2 3">
    <name type="scientific">Pocillopora meandrina</name>
    <dbReference type="NCBI Taxonomy" id="46732"/>
    <lineage>
        <taxon>Eukaryota</taxon>
        <taxon>Metazoa</taxon>
        <taxon>Cnidaria</taxon>
        <taxon>Anthozoa</taxon>
        <taxon>Hexacorallia</taxon>
        <taxon>Scleractinia</taxon>
        <taxon>Astrocoeniina</taxon>
        <taxon>Pocilloporidae</taxon>
        <taxon>Pocillopora</taxon>
    </lineage>
</organism>
<feature type="transmembrane region" description="Helical" evidence="1">
    <location>
        <begin position="20"/>
        <end position="42"/>
    </location>
</feature>
<comment type="caution">
    <text evidence="2">The sequence shown here is derived from an EMBL/GenBank/DDBJ whole genome shotgun (WGS) entry which is preliminary data.</text>
</comment>
<gene>
    <name evidence="2" type="ORF">PMEA_00028035</name>
</gene>
<keyword evidence="1" id="KW-0472">Membrane</keyword>
<name>A0AAU9XTK9_9CNID</name>
<dbReference type="AlphaFoldDB" id="A0AAU9XTK9"/>